<dbReference type="InterPro" id="IPR003594">
    <property type="entry name" value="HATPase_dom"/>
</dbReference>
<dbReference type="Pfam" id="PF01584">
    <property type="entry name" value="CheW"/>
    <property type="match status" value="1"/>
</dbReference>
<dbReference type="PROSITE" id="PS50109">
    <property type="entry name" value="HIS_KIN"/>
    <property type="match status" value="1"/>
</dbReference>
<dbReference type="InterPro" id="IPR051315">
    <property type="entry name" value="Bact_Chemotaxis_CheA"/>
</dbReference>
<evidence type="ECO:0000259" key="11">
    <source>
        <dbReference type="PROSITE" id="PS50851"/>
    </source>
</evidence>
<evidence type="ECO:0000256" key="9">
    <source>
        <dbReference type="SAM" id="MobiDB-lite"/>
    </source>
</evidence>
<evidence type="ECO:0000256" key="3">
    <source>
        <dbReference type="ARBA" id="ARBA00021495"/>
    </source>
</evidence>
<feature type="compositionally biased region" description="Low complexity" evidence="9">
    <location>
        <begin position="152"/>
        <end position="165"/>
    </location>
</feature>
<dbReference type="Proteomes" id="UP000683428">
    <property type="component" value="Chromosome"/>
</dbReference>
<dbReference type="FunFam" id="3.30.565.10:FF:000016">
    <property type="entry name" value="Chemotaxis protein CheA, putative"/>
    <property type="match status" value="1"/>
</dbReference>
<feature type="domain" description="CheW-like" evidence="11">
    <location>
        <begin position="608"/>
        <end position="737"/>
    </location>
</feature>
<dbReference type="Pfam" id="PF01627">
    <property type="entry name" value="Hpt"/>
    <property type="match status" value="1"/>
</dbReference>
<dbReference type="EMBL" id="CP064782">
    <property type="protein sequence ID" value="QWT48012.1"/>
    <property type="molecule type" value="Genomic_DNA"/>
</dbReference>
<dbReference type="PROSITE" id="PS50851">
    <property type="entry name" value="CHEW"/>
    <property type="match status" value="1"/>
</dbReference>
<feature type="domain" description="Histidine kinase" evidence="10">
    <location>
        <begin position="399"/>
        <end position="606"/>
    </location>
</feature>
<dbReference type="InterPro" id="IPR005467">
    <property type="entry name" value="His_kinase_dom"/>
</dbReference>
<evidence type="ECO:0000259" key="12">
    <source>
        <dbReference type="PROSITE" id="PS50894"/>
    </source>
</evidence>
<sequence>MDNPLAGLEAALQTFYEESRDLLQVMEENLEALADGDADPERVNALFRAAHTIKGSAGMFDLAPVVSFTHNVETLMSQVRDGKVSLDGNLVQLLLECRDHLEDLIACTERQETPAAPMAAREQTLVTRLHQAVGAPEATPGPAGVGTGVGAGSDSAAPSASAPGVIPEAVEDGAPAGDAPGRDAWHLSLRFKPGVLQNGMDPLGFLRYLSQIGRIAHITTLPDAMPEADQMNPLDCYLGFEIELESEADKATIEHVFDFVWSDCQLRLLPPRSRAQDFVDLIHELPEGPERLGEILVAAGALTPKELELGLAHQAKIGNAAEVPLGEILVEQGMVQPKVVEAALEHQHVAKEKEKRAGENRFVRVHAEKLDMLINLVGELVIAGATAHLEAKRRKDRQLMESSYSVSRLVEEIRDVALKLRMVEIGDSFNRFHRVVREMSKDLDKVIALDITGAETELDKTVVEKIGDPLMHLVRNSIDHGLETRAERLAAGKAEQGHIRLNAFHDSGSIVVEVGDDGRGLNREKILSRARERGLVPEGQDPEDGELYALIFEPGFSTAEKVTNISGRGVGMDVVKREITGLRGNVEIDTEAGKGTTIRLRLPLTLAIIDGFLVRVGGVPFVLPLEAVRECVALQDIGNDRRHYTNLRGEVLPYVRLRELFGVEGEVPRRENIVVVHYLGRRIGVVVDELQGELQTVIKPLGQLFRHLRGISGSSILGSGEVALIVDVSALAQIAANHEKSVDGSQHNQFATPASESSKTSLERNLPCSAI</sequence>
<gene>
    <name evidence="13" type="ORF">Azoinq_08995</name>
</gene>
<dbReference type="InterPro" id="IPR002545">
    <property type="entry name" value="CheW-lke_dom"/>
</dbReference>
<evidence type="ECO:0000256" key="8">
    <source>
        <dbReference type="PROSITE-ProRule" id="PRU00110"/>
    </source>
</evidence>
<dbReference type="SMART" id="SM00260">
    <property type="entry name" value="CheW"/>
    <property type="match status" value="1"/>
</dbReference>
<evidence type="ECO:0000256" key="6">
    <source>
        <dbReference type="ARBA" id="ARBA00022777"/>
    </source>
</evidence>
<feature type="region of interest" description="Disordered" evidence="9">
    <location>
        <begin position="742"/>
        <end position="771"/>
    </location>
</feature>
<dbReference type="PANTHER" id="PTHR43395">
    <property type="entry name" value="SENSOR HISTIDINE KINASE CHEA"/>
    <property type="match status" value="1"/>
</dbReference>
<dbReference type="AlphaFoldDB" id="A0A975SKK8"/>
<feature type="domain" description="HPt" evidence="12">
    <location>
        <begin position="4"/>
        <end position="108"/>
    </location>
</feature>
<dbReference type="GO" id="GO:0000155">
    <property type="term" value="F:phosphorelay sensor kinase activity"/>
    <property type="evidence" value="ECO:0007669"/>
    <property type="project" value="InterPro"/>
</dbReference>
<dbReference type="SMART" id="SM00387">
    <property type="entry name" value="HATPase_c"/>
    <property type="match status" value="1"/>
</dbReference>
<dbReference type="Pfam" id="PF02518">
    <property type="entry name" value="HATPase_c"/>
    <property type="match status" value="1"/>
</dbReference>
<evidence type="ECO:0000256" key="2">
    <source>
        <dbReference type="ARBA" id="ARBA00012438"/>
    </source>
</evidence>
<feature type="region of interest" description="Disordered" evidence="9">
    <location>
        <begin position="135"/>
        <end position="179"/>
    </location>
</feature>
<dbReference type="GO" id="GO:0006935">
    <property type="term" value="P:chemotaxis"/>
    <property type="evidence" value="ECO:0007669"/>
    <property type="project" value="InterPro"/>
</dbReference>
<organism evidence="13 14">
    <name type="scientific">Azospira inquinata</name>
    <dbReference type="NCBI Taxonomy" id="2785627"/>
    <lineage>
        <taxon>Bacteria</taxon>
        <taxon>Pseudomonadati</taxon>
        <taxon>Pseudomonadota</taxon>
        <taxon>Betaproteobacteria</taxon>
        <taxon>Rhodocyclales</taxon>
        <taxon>Rhodocyclaceae</taxon>
        <taxon>Azospira</taxon>
    </lineage>
</organism>
<evidence type="ECO:0000313" key="13">
    <source>
        <dbReference type="EMBL" id="QWT48012.1"/>
    </source>
</evidence>
<dbReference type="RefSeq" id="WP_216129850.1">
    <property type="nucleotide sequence ID" value="NZ_CP064782.1"/>
</dbReference>
<dbReference type="EC" id="2.7.13.3" evidence="2"/>
<keyword evidence="14" id="KW-1185">Reference proteome</keyword>
<proteinExistence type="predicted"/>
<evidence type="ECO:0000259" key="10">
    <source>
        <dbReference type="PROSITE" id="PS50109"/>
    </source>
</evidence>
<comment type="catalytic activity">
    <reaction evidence="1">
        <text>ATP + protein L-histidine = ADP + protein N-phospho-L-histidine.</text>
        <dbReference type="EC" id="2.7.13.3"/>
    </reaction>
</comment>
<dbReference type="GO" id="GO:0005737">
    <property type="term" value="C:cytoplasm"/>
    <property type="evidence" value="ECO:0007669"/>
    <property type="project" value="InterPro"/>
</dbReference>
<keyword evidence="4 8" id="KW-0597">Phosphoprotein</keyword>
<protein>
    <recommendedName>
        <fullName evidence="3">Chemotaxis protein CheA</fullName>
        <ecNumber evidence="2">2.7.13.3</ecNumber>
    </recommendedName>
</protein>
<dbReference type="InterPro" id="IPR008207">
    <property type="entry name" value="Sig_transdc_His_kin_Hpt_dom"/>
</dbReference>
<dbReference type="CDD" id="cd16916">
    <property type="entry name" value="HATPase_CheA-like"/>
    <property type="match status" value="1"/>
</dbReference>
<evidence type="ECO:0000256" key="1">
    <source>
        <dbReference type="ARBA" id="ARBA00000085"/>
    </source>
</evidence>
<dbReference type="CDD" id="cd00088">
    <property type="entry name" value="HPT"/>
    <property type="match status" value="1"/>
</dbReference>
<name>A0A975SKK8_9RHOO</name>
<dbReference type="CDD" id="cd00731">
    <property type="entry name" value="CheA_reg"/>
    <property type="match status" value="1"/>
</dbReference>
<feature type="compositionally biased region" description="Polar residues" evidence="9">
    <location>
        <begin position="743"/>
        <end position="760"/>
    </location>
</feature>
<evidence type="ECO:0000313" key="14">
    <source>
        <dbReference type="Proteomes" id="UP000683428"/>
    </source>
</evidence>
<feature type="modified residue" description="Phosphohistidine" evidence="8">
    <location>
        <position position="51"/>
    </location>
</feature>
<dbReference type="SMART" id="SM00073">
    <property type="entry name" value="HPT"/>
    <property type="match status" value="1"/>
</dbReference>
<dbReference type="PANTHER" id="PTHR43395:SF10">
    <property type="entry name" value="CHEMOTAXIS PROTEIN CHEA"/>
    <property type="match status" value="1"/>
</dbReference>
<accession>A0A975SKK8</accession>
<evidence type="ECO:0000256" key="4">
    <source>
        <dbReference type="ARBA" id="ARBA00022553"/>
    </source>
</evidence>
<dbReference type="KEGG" id="aiq:Azoinq_08995"/>
<dbReference type="InterPro" id="IPR004105">
    <property type="entry name" value="CheA-like_dim"/>
</dbReference>
<dbReference type="SMART" id="SM01231">
    <property type="entry name" value="H-kinase_dim"/>
    <property type="match status" value="1"/>
</dbReference>
<dbReference type="PROSITE" id="PS50894">
    <property type="entry name" value="HPT"/>
    <property type="match status" value="1"/>
</dbReference>
<keyword evidence="5" id="KW-0808">Transferase</keyword>
<evidence type="ECO:0000256" key="7">
    <source>
        <dbReference type="ARBA" id="ARBA00035100"/>
    </source>
</evidence>
<reference evidence="13" key="1">
    <citation type="submission" date="2020-11" db="EMBL/GenBank/DDBJ databases">
        <title>Azospira inquinata sp. nov.</title>
        <authorList>
            <person name="Moe W.M."/>
            <person name="Mikes M.C."/>
        </authorList>
    </citation>
    <scope>NUCLEOTIDE SEQUENCE</scope>
    <source>
        <strain evidence="13">Azo-3</strain>
    </source>
</reference>
<dbReference type="Pfam" id="PF02895">
    <property type="entry name" value="H-kinase_dim"/>
    <property type="match status" value="1"/>
</dbReference>
<evidence type="ECO:0000256" key="5">
    <source>
        <dbReference type="ARBA" id="ARBA00022679"/>
    </source>
</evidence>
<keyword evidence="6" id="KW-0418">Kinase</keyword>
<comment type="function">
    <text evidence="7">Involved in the transmission of sensory signals from the chemoreceptors to the flagellar motors. CheA is autophosphorylated; it can transfer its phosphate group to either CheB or CheY.</text>
</comment>